<feature type="signal peptide" evidence="2">
    <location>
        <begin position="1"/>
        <end position="16"/>
    </location>
</feature>
<proteinExistence type="predicted"/>
<evidence type="ECO:0000256" key="2">
    <source>
        <dbReference type="SAM" id="SignalP"/>
    </source>
</evidence>
<dbReference type="AlphaFoldDB" id="A0A4P7N4F2"/>
<accession>A0A4P7N4F2</accession>
<evidence type="ECO:0000313" key="3">
    <source>
        <dbReference type="EMBL" id="QBZ54820.1"/>
    </source>
</evidence>
<evidence type="ECO:0000256" key="1">
    <source>
        <dbReference type="SAM" id="MobiDB-lite"/>
    </source>
</evidence>
<reference evidence="3 4" key="1">
    <citation type="journal article" date="2019" name="Mol. Biol. Evol.">
        <title>Blast fungal genomes show frequent chromosomal changes, gene gains and losses, and effector gene turnover.</title>
        <authorList>
            <person name="Gomez Luciano L.B."/>
            <person name="Jason Tsai I."/>
            <person name="Chuma I."/>
            <person name="Tosa Y."/>
            <person name="Chen Y.H."/>
            <person name="Li J.Y."/>
            <person name="Li M.Y."/>
            <person name="Jade Lu M.Y."/>
            <person name="Nakayashiki H."/>
            <person name="Li W.H."/>
        </authorList>
    </citation>
    <scope>NUCLEOTIDE SEQUENCE [LARGE SCALE GENOMIC DNA]</scope>
    <source>
        <strain evidence="3">MZ5-1-6</strain>
    </source>
</reference>
<protein>
    <submittedName>
        <fullName evidence="3">Uncharacterized protein</fullName>
    </submittedName>
</protein>
<dbReference type="VEuPathDB" id="FungiDB:M_BR32_EuGene_00128841"/>
<gene>
    <name evidence="3" type="ORF">PoMZ_10530</name>
</gene>
<organism evidence="3 4">
    <name type="scientific">Pyricularia oryzae</name>
    <name type="common">Rice blast fungus</name>
    <name type="synonym">Magnaporthe oryzae</name>
    <dbReference type="NCBI Taxonomy" id="318829"/>
    <lineage>
        <taxon>Eukaryota</taxon>
        <taxon>Fungi</taxon>
        <taxon>Dikarya</taxon>
        <taxon>Ascomycota</taxon>
        <taxon>Pezizomycotina</taxon>
        <taxon>Sordariomycetes</taxon>
        <taxon>Sordariomycetidae</taxon>
        <taxon>Magnaporthales</taxon>
        <taxon>Pyriculariaceae</taxon>
        <taxon>Pyricularia</taxon>
    </lineage>
</organism>
<feature type="compositionally biased region" description="Pro residues" evidence="1">
    <location>
        <begin position="49"/>
        <end position="67"/>
    </location>
</feature>
<name>A0A4P7N4F2_PYROR</name>
<keyword evidence="2" id="KW-0732">Signal</keyword>
<feature type="chain" id="PRO_5020887618" evidence="2">
    <location>
        <begin position="17"/>
        <end position="73"/>
    </location>
</feature>
<dbReference type="EMBL" id="CP034204">
    <property type="protein sequence ID" value="QBZ54820.1"/>
    <property type="molecule type" value="Genomic_DNA"/>
</dbReference>
<dbReference type="Proteomes" id="UP000294847">
    <property type="component" value="Chromosome 1"/>
</dbReference>
<evidence type="ECO:0000313" key="4">
    <source>
        <dbReference type="Proteomes" id="UP000294847"/>
    </source>
</evidence>
<feature type="region of interest" description="Disordered" evidence="1">
    <location>
        <begin position="23"/>
        <end position="73"/>
    </location>
</feature>
<sequence>MHFSSFLPFLLVGVMAAPMPATEQAPGALEARSSGWGGFPVWDGQGWTSPPPSPPSSPDRSDSPPPSKRPRTG</sequence>